<dbReference type="AlphaFoldDB" id="A0A7G9ZDE0"/>
<organism evidence="1">
    <name type="scientific">Candidatus Methanophaga sp. ANME-1 ERB7</name>
    <dbReference type="NCBI Taxonomy" id="2759913"/>
    <lineage>
        <taxon>Archaea</taxon>
        <taxon>Methanobacteriati</taxon>
        <taxon>Methanobacteriota</taxon>
        <taxon>Stenosarchaea group</taxon>
        <taxon>Methanomicrobia</taxon>
        <taxon>Candidatus Methanophagales</taxon>
        <taxon>Candidatus Methanophagaceae</taxon>
        <taxon>Candidatus Methanophaga</taxon>
    </lineage>
</organism>
<proteinExistence type="predicted"/>
<name>A0A7G9ZDE0_9EURY</name>
<reference evidence="1" key="1">
    <citation type="submission" date="2020-06" db="EMBL/GenBank/DDBJ databases">
        <title>Unique genomic features of the anaerobic methanotrophic archaea.</title>
        <authorList>
            <person name="Chadwick G.L."/>
            <person name="Skennerton C.T."/>
            <person name="Laso-Perez R."/>
            <person name="Leu A.O."/>
            <person name="Speth D.R."/>
            <person name="Yu H."/>
            <person name="Morgan-Lang C."/>
            <person name="Hatzenpichler R."/>
            <person name="Goudeau D."/>
            <person name="Malmstrom R."/>
            <person name="Brazelton W.J."/>
            <person name="Woyke T."/>
            <person name="Hallam S.J."/>
            <person name="Tyson G.W."/>
            <person name="Wegener G."/>
            <person name="Boetius A."/>
            <person name="Orphan V."/>
        </authorList>
    </citation>
    <scope>NUCLEOTIDE SEQUENCE</scope>
</reference>
<accession>A0A7G9ZDE0</accession>
<sequence>MVRIISVQLAEVSASSPSGIQSVDADSLTIINVHSTVGGNWTVRFNTTGKANLTIIAVNGTTWTNPGL</sequence>
<dbReference type="EMBL" id="MT631719">
    <property type="protein sequence ID" value="QNO58274.1"/>
    <property type="molecule type" value="Genomic_DNA"/>
</dbReference>
<gene>
    <name evidence="1" type="ORF">BFNMBJLP_00008</name>
</gene>
<evidence type="ECO:0000313" key="1">
    <source>
        <dbReference type="EMBL" id="QNO58274.1"/>
    </source>
</evidence>
<protein>
    <submittedName>
        <fullName evidence="1">Uncharacterized protein</fullName>
    </submittedName>
</protein>